<dbReference type="EMBL" id="KN819399">
    <property type="protein sequence ID" value="KIJ10684.1"/>
    <property type="molecule type" value="Genomic_DNA"/>
</dbReference>
<dbReference type="Proteomes" id="UP000053647">
    <property type="component" value="Unassembled WGS sequence"/>
</dbReference>
<dbReference type="Gene3D" id="3.40.50.720">
    <property type="entry name" value="NAD(P)-binding Rossmann-like Domain"/>
    <property type="match status" value="1"/>
</dbReference>
<dbReference type="InterPro" id="IPR036291">
    <property type="entry name" value="NAD(P)-bd_dom_sf"/>
</dbReference>
<keyword evidence="5" id="KW-1185">Reference proteome</keyword>
<protein>
    <submittedName>
        <fullName evidence="4">Uncharacterized protein</fullName>
    </submittedName>
</protein>
<evidence type="ECO:0000259" key="2">
    <source>
        <dbReference type="Pfam" id="PF01408"/>
    </source>
</evidence>
<evidence type="ECO:0000313" key="5">
    <source>
        <dbReference type="Proteomes" id="UP000053647"/>
    </source>
</evidence>
<dbReference type="InterPro" id="IPR000683">
    <property type="entry name" value="Gfo/Idh/MocA-like_OxRdtase_N"/>
</dbReference>
<dbReference type="AlphaFoldDB" id="A0A0C9SRU7"/>
<evidence type="ECO:0000256" key="1">
    <source>
        <dbReference type="ARBA" id="ARBA00010928"/>
    </source>
</evidence>
<comment type="similarity">
    <text evidence="1">Belongs to the Gfo/Idh/MocA family.</text>
</comment>
<dbReference type="Pfam" id="PF22725">
    <property type="entry name" value="GFO_IDH_MocA_C3"/>
    <property type="match status" value="1"/>
</dbReference>
<reference evidence="5" key="2">
    <citation type="submission" date="2015-01" db="EMBL/GenBank/DDBJ databases">
        <title>Evolutionary Origins and Diversification of the Mycorrhizal Mutualists.</title>
        <authorList>
            <consortium name="DOE Joint Genome Institute"/>
            <consortium name="Mycorrhizal Genomics Consortium"/>
            <person name="Kohler A."/>
            <person name="Kuo A."/>
            <person name="Nagy L.G."/>
            <person name="Floudas D."/>
            <person name="Copeland A."/>
            <person name="Barry K.W."/>
            <person name="Cichocki N."/>
            <person name="Veneault-Fourrey C."/>
            <person name="LaButti K."/>
            <person name="Lindquist E.A."/>
            <person name="Lipzen A."/>
            <person name="Lundell T."/>
            <person name="Morin E."/>
            <person name="Murat C."/>
            <person name="Riley R."/>
            <person name="Ohm R."/>
            <person name="Sun H."/>
            <person name="Tunlid A."/>
            <person name="Henrissat B."/>
            <person name="Grigoriev I.V."/>
            <person name="Hibbett D.S."/>
            <person name="Martin F."/>
        </authorList>
    </citation>
    <scope>NUCLEOTIDE SEQUENCE [LARGE SCALE GENOMIC DNA]</scope>
    <source>
        <strain evidence="5">ATCC 200175</strain>
    </source>
</reference>
<feature type="domain" description="GFO/IDH/MocA-like oxidoreductase" evidence="3">
    <location>
        <begin position="126"/>
        <end position="253"/>
    </location>
</feature>
<feature type="domain" description="Gfo/Idh/MocA-like oxidoreductase N-terminal" evidence="2">
    <location>
        <begin position="7"/>
        <end position="103"/>
    </location>
</feature>
<dbReference type="GO" id="GO:0000166">
    <property type="term" value="F:nucleotide binding"/>
    <property type="evidence" value="ECO:0007669"/>
    <property type="project" value="InterPro"/>
</dbReference>
<gene>
    <name evidence="4" type="ORF">PAXINDRAFT_172088</name>
</gene>
<dbReference type="SUPFAM" id="SSF55347">
    <property type="entry name" value="Glyceraldehyde-3-phosphate dehydrogenase-like, C-terminal domain"/>
    <property type="match status" value="1"/>
</dbReference>
<dbReference type="PANTHER" id="PTHR42840:SF5">
    <property type="entry name" value="NAD(P)-BINDING ROSSMANN-FOLD SUPERFAMILY PROTEIN"/>
    <property type="match status" value="1"/>
</dbReference>
<feature type="non-terminal residue" evidence="4">
    <location>
        <position position="354"/>
    </location>
</feature>
<dbReference type="GO" id="GO:0005737">
    <property type="term" value="C:cytoplasm"/>
    <property type="evidence" value="ECO:0007669"/>
    <property type="project" value="TreeGrafter"/>
</dbReference>
<evidence type="ECO:0000313" key="4">
    <source>
        <dbReference type="EMBL" id="KIJ10684.1"/>
    </source>
</evidence>
<organism evidence="4 5">
    <name type="scientific">Paxillus involutus ATCC 200175</name>
    <dbReference type="NCBI Taxonomy" id="664439"/>
    <lineage>
        <taxon>Eukaryota</taxon>
        <taxon>Fungi</taxon>
        <taxon>Dikarya</taxon>
        <taxon>Basidiomycota</taxon>
        <taxon>Agaricomycotina</taxon>
        <taxon>Agaricomycetes</taxon>
        <taxon>Agaricomycetidae</taxon>
        <taxon>Boletales</taxon>
        <taxon>Paxilineae</taxon>
        <taxon>Paxillaceae</taxon>
        <taxon>Paxillus</taxon>
    </lineage>
</organism>
<name>A0A0C9SRU7_PAXIN</name>
<dbReference type="GO" id="GO:0016491">
    <property type="term" value="F:oxidoreductase activity"/>
    <property type="evidence" value="ECO:0007669"/>
    <property type="project" value="TreeGrafter"/>
</dbReference>
<reference evidence="4 5" key="1">
    <citation type="submission" date="2014-06" db="EMBL/GenBank/DDBJ databases">
        <authorList>
            <consortium name="DOE Joint Genome Institute"/>
            <person name="Kuo A."/>
            <person name="Kohler A."/>
            <person name="Nagy L.G."/>
            <person name="Floudas D."/>
            <person name="Copeland A."/>
            <person name="Barry K.W."/>
            <person name="Cichocki N."/>
            <person name="Veneault-Fourrey C."/>
            <person name="LaButti K."/>
            <person name="Lindquist E.A."/>
            <person name="Lipzen A."/>
            <person name="Lundell T."/>
            <person name="Morin E."/>
            <person name="Murat C."/>
            <person name="Sun H."/>
            <person name="Tunlid A."/>
            <person name="Henrissat B."/>
            <person name="Grigoriev I.V."/>
            <person name="Hibbett D.S."/>
            <person name="Martin F."/>
            <person name="Nordberg H.P."/>
            <person name="Cantor M.N."/>
            <person name="Hua S.X."/>
        </authorList>
    </citation>
    <scope>NUCLEOTIDE SEQUENCE [LARGE SCALE GENOMIC DNA]</scope>
    <source>
        <strain evidence="4 5">ATCC 200175</strain>
    </source>
</reference>
<dbReference type="GO" id="GO:0006740">
    <property type="term" value="P:NADPH regeneration"/>
    <property type="evidence" value="ECO:0007669"/>
    <property type="project" value="TreeGrafter"/>
</dbReference>
<dbReference type="HOGENOM" id="CLU_023194_3_1_1"/>
<dbReference type="InterPro" id="IPR055170">
    <property type="entry name" value="GFO_IDH_MocA-like_dom"/>
</dbReference>
<dbReference type="SUPFAM" id="SSF51735">
    <property type="entry name" value="NAD(P)-binding Rossmann-fold domains"/>
    <property type="match status" value="1"/>
</dbReference>
<sequence length="354" mass="37933">PSALSPQKLKAVYSRSEKSARELADEATAKLRTTPQVYHDGDPSINLDALLARSDISTVIVVLPITLQPSIVLKALEAGKHVISEKPVAPDVASGLKLIATYETEYKPKGLIWRVAENWEAEPVYTAAAKAIRAGKIGKVIFFSLRAVSCIYQDSKWYKTPWRNIPDYQGGFLLDGDVHSVAALRVILPSPMAYLSGFASLNVEWLAPQDTINAIIKSADGSHGIFELSFGATTPSRESVGNGIVITGTDGYLTINRTEVKDPITGSNKSISRLTIKSAPRGADGKPGPEQEEVIDEPVRGVELELAGFFAAVLEGKDDGLGSPMGALRDVAVIEAALNSGGKLIDLERLVSRS</sequence>
<dbReference type="Gene3D" id="3.30.360.10">
    <property type="entry name" value="Dihydrodipicolinate Reductase, domain 2"/>
    <property type="match status" value="1"/>
</dbReference>
<dbReference type="Pfam" id="PF01408">
    <property type="entry name" value="GFO_IDH_MocA"/>
    <property type="match status" value="1"/>
</dbReference>
<accession>A0A0C9SRU7</accession>
<dbReference type="OrthoDB" id="64915at2759"/>
<evidence type="ECO:0000259" key="3">
    <source>
        <dbReference type="Pfam" id="PF22725"/>
    </source>
</evidence>
<dbReference type="PANTHER" id="PTHR42840">
    <property type="entry name" value="NAD(P)-BINDING ROSSMANN-FOLD SUPERFAMILY PROTEIN-RELATED"/>
    <property type="match status" value="1"/>
</dbReference>
<proteinExistence type="inferred from homology"/>